<dbReference type="AlphaFoldDB" id="A0AAV0ASB9"/>
<evidence type="ECO:0000256" key="1">
    <source>
        <dbReference type="SAM" id="MobiDB-lite"/>
    </source>
</evidence>
<accession>A0AAV0ASB9</accession>
<evidence type="ECO:0000313" key="2">
    <source>
        <dbReference type="EMBL" id="CAH7671524.1"/>
    </source>
</evidence>
<proteinExistence type="predicted"/>
<dbReference type="EMBL" id="CALTRL010001203">
    <property type="protein sequence ID" value="CAH7671524.1"/>
    <property type="molecule type" value="Genomic_DNA"/>
</dbReference>
<reference evidence="2" key="1">
    <citation type="submission" date="2022-06" db="EMBL/GenBank/DDBJ databases">
        <authorList>
            <consortium name="SYNGENTA / RWTH Aachen University"/>
        </authorList>
    </citation>
    <scope>NUCLEOTIDE SEQUENCE</scope>
</reference>
<feature type="region of interest" description="Disordered" evidence="1">
    <location>
        <begin position="167"/>
        <end position="202"/>
    </location>
</feature>
<protein>
    <submittedName>
        <fullName evidence="2">Uncharacterized protein</fullName>
    </submittedName>
</protein>
<sequence>MLALRKKWALRGRYLGAAGLSWNTLTGYCGHTMLQYSPEGTRFVCSHEPIENKFRVGLAEALHLSKNRTVDAKLLSNETVMDYGVEADMLAIADETGKAIIESPGPVQRRAALERGIKAFLHGGLVSAICADMKWSDPGLKPIDGRLDLSRRDWRLELELAERRARALKHKQSTGDGEGSQHRTEEVDSLEKVLRYNNKKTT</sequence>
<comment type="caution">
    <text evidence="2">The sequence shown here is derived from an EMBL/GenBank/DDBJ whole genome shotgun (WGS) entry which is preliminary data.</text>
</comment>
<keyword evidence="3" id="KW-1185">Reference proteome</keyword>
<organism evidence="2 3">
    <name type="scientific">Phakopsora pachyrhizi</name>
    <name type="common">Asian soybean rust disease fungus</name>
    <dbReference type="NCBI Taxonomy" id="170000"/>
    <lineage>
        <taxon>Eukaryota</taxon>
        <taxon>Fungi</taxon>
        <taxon>Dikarya</taxon>
        <taxon>Basidiomycota</taxon>
        <taxon>Pucciniomycotina</taxon>
        <taxon>Pucciniomycetes</taxon>
        <taxon>Pucciniales</taxon>
        <taxon>Phakopsoraceae</taxon>
        <taxon>Phakopsora</taxon>
    </lineage>
</organism>
<name>A0AAV0ASB9_PHAPC</name>
<gene>
    <name evidence="2" type="ORF">PPACK8108_LOCUS6304</name>
</gene>
<dbReference type="Proteomes" id="UP001153365">
    <property type="component" value="Unassembled WGS sequence"/>
</dbReference>
<feature type="compositionally biased region" description="Basic and acidic residues" evidence="1">
    <location>
        <begin position="179"/>
        <end position="194"/>
    </location>
</feature>
<evidence type="ECO:0000313" key="3">
    <source>
        <dbReference type="Proteomes" id="UP001153365"/>
    </source>
</evidence>